<keyword evidence="7" id="KW-0378">Hydrolase</keyword>
<name>A0A6P1ZBH8_9BACT</name>
<keyword evidence="8" id="KW-0862">Zinc</keyword>
<dbReference type="AlphaFoldDB" id="A0A6P1ZBH8"/>
<protein>
    <recommendedName>
        <fullName evidence="5">Kynurenine formamidase</fullName>
        <ecNumber evidence="4">3.5.1.9</ecNumber>
    </recommendedName>
</protein>
<evidence type="ECO:0000256" key="1">
    <source>
        <dbReference type="ARBA" id="ARBA00001947"/>
    </source>
</evidence>
<dbReference type="Pfam" id="PF04199">
    <property type="entry name" value="Cyclase"/>
    <property type="match status" value="1"/>
</dbReference>
<sequence length="212" mass="22913">MSKIIDITMPLTPDYPAFPGDPAVTWETYLDVEKGDPYRATVLTMLNHAGTHVDAPAHFMADGVTVERIPLETLIGPAYVAETEACRIGAEELEACAGGVETQRLLLKTPNSARPELYEQPFRTDFCSLTPDGAQWIAGNGILAVGIDCASAELIDDAKHEAHRILLQAGVVIIEWLKLDHVTSGIYELTCLPLKLSGLDGAPARAVLRPIL</sequence>
<dbReference type="PANTHER" id="PTHR31118:SF32">
    <property type="entry name" value="KYNURENINE FORMAMIDASE"/>
    <property type="match status" value="1"/>
</dbReference>
<accession>A0A6P1ZBH8</accession>
<comment type="subunit">
    <text evidence="3">Homodimer.</text>
</comment>
<dbReference type="InterPro" id="IPR037175">
    <property type="entry name" value="KFase_sf"/>
</dbReference>
<dbReference type="EMBL" id="QMIF01000016">
    <property type="protein sequence ID" value="TVM31376.1"/>
    <property type="molecule type" value="Genomic_DNA"/>
</dbReference>
<comment type="function">
    <text evidence="2">Catalyzes the hydrolysis of N-formyl-L-kynurenine to L-kynurenine, the second step in the kynurenine pathway of tryptophan degradation.</text>
</comment>
<dbReference type="GO" id="GO:0004061">
    <property type="term" value="F:arylformamidase activity"/>
    <property type="evidence" value="ECO:0007669"/>
    <property type="project" value="UniProtKB-EC"/>
</dbReference>
<evidence type="ECO:0000256" key="11">
    <source>
        <dbReference type="ARBA" id="ARBA00060547"/>
    </source>
</evidence>
<evidence type="ECO:0000256" key="10">
    <source>
        <dbReference type="ARBA" id="ARBA00048496"/>
    </source>
</evidence>
<organism evidence="12 13">
    <name type="scientific">Oceanidesulfovibrio marinus</name>
    <dbReference type="NCBI Taxonomy" id="370038"/>
    <lineage>
        <taxon>Bacteria</taxon>
        <taxon>Pseudomonadati</taxon>
        <taxon>Thermodesulfobacteriota</taxon>
        <taxon>Desulfovibrionia</taxon>
        <taxon>Desulfovibrionales</taxon>
        <taxon>Desulfovibrionaceae</taxon>
        <taxon>Oceanidesulfovibrio</taxon>
    </lineage>
</organism>
<dbReference type="InterPro" id="IPR007325">
    <property type="entry name" value="KFase/CYL"/>
</dbReference>
<gene>
    <name evidence="12" type="ORF">DQK91_18440</name>
</gene>
<proteinExistence type="predicted"/>
<dbReference type="FunFam" id="3.50.30.50:FF:000001">
    <property type="entry name" value="Kynurenine formamidase"/>
    <property type="match status" value="1"/>
</dbReference>
<evidence type="ECO:0000256" key="6">
    <source>
        <dbReference type="ARBA" id="ARBA00022723"/>
    </source>
</evidence>
<dbReference type="Gene3D" id="3.50.30.50">
    <property type="entry name" value="Putative cyclase"/>
    <property type="match status" value="1"/>
</dbReference>
<dbReference type="GO" id="GO:0019441">
    <property type="term" value="P:L-tryptophan catabolic process to kynurenine"/>
    <property type="evidence" value="ECO:0007669"/>
    <property type="project" value="InterPro"/>
</dbReference>
<dbReference type="OrthoDB" id="7067800at2"/>
<comment type="caution">
    <text evidence="12">The sequence shown here is derived from an EMBL/GenBank/DDBJ whole genome shotgun (WGS) entry which is preliminary data.</text>
</comment>
<dbReference type="RefSeq" id="WP_144306877.1">
    <property type="nucleotide sequence ID" value="NZ_QMIF01000016.1"/>
</dbReference>
<evidence type="ECO:0000256" key="8">
    <source>
        <dbReference type="ARBA" id="ARBA00022833"/>
    </source>
</evidence>
<evidence type="ECO:0000256" key="3">
    <source>
        <dbReference type="ARBA" id="ARBA00011738"/>
    </source>
</evidence>
<evidence type="ECO:0000256" key="9">
    <source>
        <dbReference type="ARBA" id="ARBA00023079"/>
    </source>
</evidence>
<dbReference type="PANTHER" id="PTHR31118">
    <property type="entry name" value="CYCLASE-LIKE PROTEIN 2"/>
    <property type="match status" value="1"/>
</dbReference>
<comment type="catalytic activity">
    <reaction evidence="10">
        <text>N-formyl-L-kynurenine + H2O = L-kynurenine + formate + H(+)</text>
        <dbReference type="Rhea" id="RHEA:13009"/>
        <dbReference type="ChEBI" id="CHEBI:15377"/>
        <dbReference type="ChEBI" id="CHEBI:15378"/>
        <dbReference type="ChEBI" id="CHEBI:15740"/>
        <dbReference type="ChEBI" id="CHEBI:57959"/>
        <dbReference type="ChEBI" id="CHEBI:58629"/>
        <dbReference type="EC" id="3.5.1.9"/>
    </reaction>
</comment>
<comment type="pathway">
    <text evidence="11">Amino-acid degradation; L-tryptophan degradation via kynurenine pathway; L-kynurenine from L-tryptophan: step 2/2.</text>
</comment>
<dbReference type="Proteomes" id="UP000434052">
    <property type="component" value="Unassembled WGS sequence"/>
</dbReference>
<dbReference type="EC" id="3.5.1.9" evidence="4"/>
<evidence type="ECO:0000256" key="2">
    <source>
        <dbReference type="ARBA" id="ARBA00002204"/>
    </source>
</evidence>
<comment type="cofactor">
    <cofactor evidence="1">
        <name>Zn(2+)</name>
        <dbReference type="ChEBI" id="CHEBI:29105"/>
    </cofactor>
</comment>
<evidence type="ECO:0000256" key="5">
    <source>
        <dbReference type="ARBA" id="ARBA00014889"/>
    </source>
</evidence>
<dbReference type="GO" id="GO:0046872">
    <property type="term" value="F:metal ion binding"/>
    <property type="evidence" value="ECO:0007669"/>
    <property type="project" value="UniProtKB-KW"/>
</dbReference>
<evidence type="ECO:0000313" key="12">
    <source>
        <dbReference type="EMBL" id="TVM31376.1"/>
    </source>
</evidence>
<dbReference type="SUPFAM" id="SSF102198">
    <property type="entry name" value="Putative cyclase"/>
    <property type="match status" value="1"/>
</dbReference>
<evidence type="ECO:0000256" key="4">
    <source>
        <dbReference type="ARBA" id="ARBA00012930"/>
    </source>
</evidence>
<keyword evidence="6" id="KW-0479">Metal-binding</keyword>
<keyword evidence="9" id="KW-0823">Tryptophan catabolism</keyword>
<evidence type="ECO:0000256" key="7">
    <source>
        <dbReference type="ARBA" id="ARBA00022801"/>
    </source>
</evidence>
<reference evidence="12 13" key="1">
    <citation type="submission" date="2018-06" db="EMBL/GenBank/DDBJ databases">
        <title>Complete genome of Desulfovibrio marinus P48SEP.</title>
        <authorList>
            <person name="Crispim J.S."/>
            <person name="Vidigal P.M.P."/>
            <person name="Silva L.C.F."/>
            <person name="Araujo L.C."/>
            <person name="Laguardia C.N."/>
            <person name="Dias R.S."/>
            <person name="Sousa M.P."/>
            <person name="Paula S.O."/>
            <person name="Silva C."/>
        </authorList>
    </citation>
    <scope>NUCLEOTIDE SEQUENCE [LARGE SCALE GENOMIC DNA]</scope>
    <source>
        <strain evidence="12 13">P48SEP</strain>
    </source>
</reference>
<evidence type="ECO:0000313" key="13">
    <source>
        <dbReference type="Proteomes" id="UP000434052"/>
    </source>
</evidence>